<feature type="transmembrane region" description="Helical" evidence="2">
    <location>
        <begin position="196"/>
        <end position="217"/>
    </location>
</feature>
<dbReference type="EMBL" id="JAGMWT010000011">
    <property type="protein sequence ID" value="KAH7119711.1"/>
    <property type="molecule type" value="Genomic_DNA"/>
</dbReference>
<feature type="compositionally biased region" description="Basic and acidic residues" evidence="1">
    <location>
        <begin position="297"/>
        <end position="307"/>
    </location>
</feature>
<gene>
    <name evidence="4" type="ORF">B0J11DRAFT_582222</name>
</gene>
<evidence type="ECO:0000256" key="1">
    <source>
        <dbReference type="SAM" id="MobiDB-lite"/>
    </source>
</evidence>
<evidence type="ECO:0000313" key="5">
    <source>
        <dbReference type="Proteomes" id="UP000700596"/>
    </source>
</evidence>
<feature type="region of interest" description="Disordered" evidence="1">
    <location>
        <begin position="139"/>
        <end position="194"/>
    </location>
</feature>
<feature type="region of interest" description="Disordered" evidence="1">
    <location>
        <begin position="276"/>
        <end position="307"/>
    </location>
</feature>
<dbReference type="Proteomes" id="UP000700596">
    <property type="component" value="Unassembled WGS sequence"/>
</dbReference>
<keyword evidence="2" id="KW-0812">Transmembrane</keyword>
<reference evidence="4" key="1">
    <citation type="journal article" date="2021" name="Nat. Commun.">
        <title>Genetic determinants of endophytism in the Arabidopsis root mycobiome.</title>
        <authorList>
            <person name="Mesny F."/>
            <person name="Miyauchi S."/>
            <person name="Thiergart T."/>
            <person name="Pickel B."/>
            <person name="Atanasova L."/>
            <person name="Karlsson M."/>
            <person name="Huettel B."/>
            <person name="Barry K.W."/>
            <person name="Haridas S."/>
            <person name="Chen C."/>
            <person name="Bauer D."/>
            <person name="Andreopoulos W."/>
            <person name="Pangilinan J."/>
            <person name="LaButti K."/>
            <person name="Riley R."/>
            <person name="Lipzen A."/>
            <person name="Clum A."/>
            <person name="Drula E."/>
            <person name="Henrissat B."/>
            <person name="Kohler A."/>
            <person name="Grigoriev I.V."/>
            <person name="Martin F.M."/>
            <person name="Hacquard S."/>
        </authorList>
    </citation>
    <scope>NUCLEOTIDE SEQUENCE</scope>
    <source>
        <strain evidence="4">MPI-CAGE-CH-0243</strain>
    </source>
</reference>
<accession>A0A9P9DJE0</accession>
<protein>
    <submittedName>
        <fullName evidence="4">Uncharacterized protein</fullName>
    </submittedName>
</protein>
<sequence>MSSLFSMVILLFAVQSAYAQLHIQRSPAAPLETPSPSLADIILRSVVLRQESNPQTSVAGAPVFVSNRPPAPTLLSSVVSAPLAPPATTLLFSVVSTPLGPPPPSSITSVLGLPGLISSIGSPAPSSIVSNPGPVNSIASSLPSNPPGSITGVSPGTSPTGSFLTSASTPSSSPSSSPTSTPDPPSDGGLSTGAKAGIGVGSTLGGVFVLVLVFFLGKRSRGRSTGKHDNDQEAGVPGKAELAGNPIAATKTKHELDGGNVSGFGRAERIQELPGDHGHAGAVKYGNTVQTEPAELDSGRYVDRPIR</sequence>
<feature type="compositionally biased region" description="Low complexity" evidence="1">
    <location>
        <begin position="165"/>
        <end position="180"/>
    </location>
</feature>
<feature type="signal peptide" evidence="3">
    <location>
        <begin position="1"/>
        <end position="19"/>
    </location>
</feature>
<feature type="region of interest" description="Disordered" evidence="1">
    <location>
        <begin position="221"/>
        <end position="244"/>
    </location>
</feature>
<feature type="compositionally biased region" description="Polar residues" evidence="1">
    <location>
        <begin position="139"/>
        <end position="164"/>
    </location>
</feature>
<keyword evidence="2" id="KW-0472">Membrane</keyword>
<organism evidence="4 5">
    <name type="scientific">Dendryphion nanum</name>
    <dbReference type="NCBI Taxonomy" id="256645"/>
    <lineage>
        <taxon>Eukaryota</taxon>
        <taxon>Fungi</taxon>
        <taxon>Dikarya</taxon>
        <taxon>Ascomycota</taxon>
        <taxon>Pezizomycotina</taxon>
        <taxon>Dothideomycetes</taxon>
        <taxon>Pleosporomycetidae</taxon>
        <taxon>Pleosporales</taxon>
        <taxon>Torulaceae</taxon>
        <taxon>Dendryphion</taxon>
    </lineage>
</organism>
<keyword evidence="3" id="KW-0732">Signal</keyword>
<comment type="caution">
    <text evidence="4">The sequence shown here is derived from an EMBL/GenBank/DDBJ whole genome shotgun (WGS) entry which is preliminary data.</text>
</comment>
<keyword evidence="2" id="KW-1133">Transmembrane helix</keyword>
<keyword evidence="5" id="KW-1185">Reference proteome</keyword>
<evidence type="ECO:0000256" key="2">
    <source>
        <dbReference type="SAM" id="Phobius"/>
    </source>
</evidence>
<evidence type="ECO:0000256" key="3">
    <source>
        <dbReference type="SAM" id="SignalP"/>
    </source>
</evidence>
<feature type="chain" id="PRO_5040469311" evidence="3">
    <location>
        <begin position="20"/>
        <end position="307"/>
    </location>
</feature>
<evidence type="ECO:0000313" key="4">
    <source>
        <dbReference type="EMBL" id="KAH7119711.1"/>
    </source>
</evidence>
<name>A0A9P9DJE0_9PLEO</name>
<dbReference type="AlphaFoldDB" id="A0A9P9DJE0"/>
<proteinExistence type="predicted"/>